<name>A0A229SQ14_9PSEU</name>
<feature type="transmembrane region" description="Helical" evidence="1">
    <location>
        <begin position="162"/>
        <end position="186"/>
    </location>
</feature>
<proteinExistence type="predicted"/>
<accession>A0A229SQ14</accession>
<keyword evidence="1" id="KW-0812">Transmembrane</keyword>
<organism evidence="2 3">
    <name type="scientific">Amycolatopsis vastitatis</name>
    <dbReference type="NCBI Taxonomy" id="1905142"/>
    <lineage>
        <taxon>Bacteria</taxon>
        <taxon>Bacillati</taxon>
        <taxon>Actinomycetota</taxon>
        <taxon>Actinomycetes</taxon>
        <taxon>Pseudonocardiales</taxon>
        <taxon>Pseudonocardiaceae</taxon>
        <taxon>Amycolatopsis</taxon>
    </lineage>
</organism>
<comment type="caution">
    <text evidence="2">The sequence shown here is derived from an EMBL/GenBank/DDBJ whole genome shotgun (WGS) entry which is preliminary data.</text>
</comment>
<evidence type="ECO:0000313" key="2">
    <source>
        <dbReference type="EMBL" id="OXM61137.1"/>
    </source>
</evidence>
<keyword evidence="1" id="KW-0472">Membrane</keyword>
<evidence type="ECO:0000256" key="1">
    <source>
        <dbReference type="SAM" id="Phobius"/>
    </source>
</evidence>
<keyword evidence="1" id="KW-1133">Transmembrane helix</keyword>
<sequence length="301" mass="34089">MLAYLLIWVTYFSDPLITLFGREYDNLQDLELLQPIDLNEDYALYTALAAFLLPLIHAWWRYAAAQHVATGDPGWGRHARWLRTLTRADFFLMISFGAEVFDLGWNLGVPLAFVPIAIEACEHWKNIQVKVRGNRLLAWLHRTALRANRSQPARRVRQAATIAGRAVLTFPALAVLLEISVLLFLLPPVSAEPLVLPVEPASPASEACVRQVIGLADEYGLDPETDDQMEREADKLHGEGVLSTEQYDFVRRLRAVTKERFAGPDTGPAERRWSYEYVQRIAGTRCNGWYPAPPRQPRPDS</sequence>
<keyword evidence="3" id="KW-1185">Reference proteome</keyword>
<protein>
    <submittedName>
        <fullName evidence="2">Uncharacterized protein</fullName>
    </submittedName>
</protein>
<reference evidence="3" key="1">
    <citation type="submission" date="2017-07" db="EMBL/GenBank/DDBJ databases">
        <title>Comparative genome mining reveals phylogenetic distribution patterns of secondary metabolites in Amycolatopsis.</title>
        <authorList>
            <person name="Adamek M."/>
            <person name="Alanjary M."/>
            <person name="Sales-Ortells H."/>
            <person name="Goodfellow M."/>
            <person name="Bull A.T."/>
            <person name="Kalinowski J."/>
            <person name="Ziemert N."/>
        </authorList>
    </citation>
    <scope>NUCLEOTIDE SEQUENCE [LARGE SCALE GENOMIC DNA]</scope>
    <source>
        <strain evidence="3">H5</strain>
    </source>
</reference>
<dbReference type="EMBL" id="NMUL01000049">
    <property type="protein sequence ID" value="OXM61137.1"/>
    <property type="molecule type" value="Genomic_DNA"/>
</dbReference>
<gene>
    <name evidence="2" type="ORF">CF165_39460</name>
</gene>
<dbReference type="AlphaFoldDB" id="A0A229SQ14"/>
<evidence type="ECO:0000313" key="3">
    <source>
        <dbReference type="Proteomes" id="UP000215199"/>
    </source>
</evidence>
<feature type="transmembrane region" description="Helical" evidence="1">
    <location>
        <begin position="42"/>
        <end position="60"/>
    </location>
</feature>
<dbReference type="Proteomes" id="UP000215199">
    <property type="component" value="Unassembled WGS sequence"/>
</dbReference>